<dbReference type="Pfam" id="PF09969">
    <property type="entry name" value="DUF2203"/>
    <property type="match status" value="1"/>
</dbReference>
<dbReference type="AlphaFoldDB" id="A0A7C2NZ42"/>
<reference evidence="2" key="1">
    <citation type="journal article" date="2020" name="mSystems">
        <title>Genome- and Community-Level Interaction Insights into Carbon Utilization and Element Cycling Functions of Hydrothermarchaeota in Hydrothermal Sediment.</title>
        <authorList>
            <person name="Zhou Z."/>
            <person name="Liu Y."/>
            <person name="Xu W."/>
            <person name="Pan J."/>
            <person name="Luo Z.H."/>
            <person name="Li M."/>
        </authorList>
    </citation>
    <scope>NUCLEOTIDE SEQUENCE [LARGE SCALE GENOMIC DNA]</scope>
    <source>
        <strain evidence="2">SpSt-339</strain>
    </source>
</reference>
<keyword evidence="1" id="KW-0175">Coiled coil</keyword>
<protein>
    <submittedName>
        <fullName evidence="2">DUF2203 family protein</fullName>
    </submittedName>
</protein>
<gene>
    <name evidence="2" type="ORF">ENQ76_03055</name>
</gene>
<organism evidence="2">
    <name type="scientific">Schlesneria paludicola</name>
    <dbReference type="NCBI Taxonomy" id="360056"/>
    <lineage>
        <taxon>Bacteria</taxon>
        <taxon>Pseudomonadati</taxon>
        <taxon>Planctomycetota</taxon>
        <taxon>Planctomycetia</taxon>
        <taxon>Planctomycetales</taxon>
        <taxon>Planctomycetaceae</taxon>
        <taxon>Schlesneria</taxon>
    </lineage>
</organism>
<dbReference type="InterPro" id="IPR018699">
    <property type="entry name" value="DUF2203"/>
</dbReference>
<evidence type="ECO:0000313" key="2">
    <source>
        <dbReference type="EMBL" id="HEN14434.1"/>
    </source>
</evidence>
<dbReference type="EMBL" id="DSOK01000093">
    <property type="protein sequence ID" value="HEN14434.1"/>
    <property type="molecule type" value="Genomic_DNA"/>
</dbReference>
<accession>A0A7C2NZ42</accession>
<comment type="caution">
    <text evidence="2">The sequence shown here is derived from an EMBL/GenBank/DDBJ whole genome shotgun (WGS) entry which is preliminary data.</text>
</comment>
<dbReference type="PIRSF" id="PIRSF016498">
    <property type="entry name" value="UCP016498"/>
    <property type="match status" value="1"/>
</dbReference>
<proteinExistence type="predicted"/>
<sequence>MTAQPVHAKQFTVDAANRTLPLVKAIVADIVTLYRDVSERKDRLESLQRRRSNIPQRQDDPYLEEVEQIRQDLDKEVERLQGYVDELQGLGVELKDPVAGLVDFPATIEGRQAYLCWKLGEPQVEFWHTQDSGYSGRQPLAGLPTDHAV</sequence>
<evidence type="ECO:0000256" key="1">
    <source>
        <dbReference type="SAM" id="Coils"/>
    </source>
</evidence>
<name>A0A7C2NZ42_9PLAN</name>
<feature type="coiled-coil region" evidence="1">
    <location>
        <begin position="63"/>
        <end position="90"/>
    </location>
</feature>